<feature type="transmembrane region" description="Helical" evidence="7">
    <location>
        <begin position="139"/>
        <end position="162"/>
    </location>
</feature>
<protein>
    <submittedName>
        <fullName evidence="9">Carbohydrate ABC transporter permease</fullName>
    </submittedName>
</protein>
<feature type="transmembrane region" description="Helical" evidence="7">
    <location>
        <begin position="183"/>
        <end position="208"/>
    </location>
</feature>
<dbReference type="GO" id="GO:0005886">
    <property type="term" value="C:plasma membrane"/>
    <property type="evidence" value="ECO:0007669"/>
    <property type="project" value="UniProtKB-SubCell"/>
</dbReference>
<accession>A0A7X2TCQ2</accession>
<dbReference type="SUPFAM" id="SSF161098">
    <property type="entry name" value="MetI-like"/>
    <property type="match status" value="1"/>
</dbReference>
<keyword evidence="6 7" id="KW-0472">Membrane</keyword>
<evidence type="ECO:0000256" key="2">
    <source>
        <dbReference type="ARBA" id="ARBA00022448"/>
    </source>
</evidence>
<keyword evidence="4 7" id="KW-0812">Transmembrane</keyword>
<evidence type="ECO:0000313" key="10">
    <source>
        <dbReference type="Proteomes" id="UP000429958"/>
    </source>
</evidence>
<evidence type="ECO:0000256" key="7">
    <source>
        <dbReference type="RuleBase" id="RU363032"/>
    </source>
</evidence>
<gene>
    <name evidence="9" type="ORF">FYJ39_06150</name>
</gene>
<feature type="transmembrane region" description="Helical" evidence="7">
    <location>
        <begin position="244"/>
        <end position="262"/>
    </location>
</feature>
<dbReference type="AlphaFoldDB" id="A0A7X2TCQ2"/>
<evidence type="ECO:0000259" key="8">
    <source>
        <dbReference type="PROSITE" id="PS50928"/>
    </source>
</evidence>
<dbReference type="InterPro" id="IPR000515">
    <property type="entry name" value="MetI-like"/>
</dbReference>
<evidence type="ECO:0000256" key="6">
    <source>
        <dbReference type="ARBA" id="ARBA00023136"/>
    </source>
</evidence>
<evidence type="ECO:0000313" key="9">
    <source>
        <dbReference type="EMBL" id="MSS36161.1"/>
    </source>
</evidence>
<feature type="transmembrane region" description="Helical" evidence="7">
    <location>
        <begin position="74"/>
        <end position="95"/>
    </location>
</feature>
<comment type="similarity">
    <text evidence="7">Belongs to the binding-protein-dependent transport system permease family.</text>
</comment>
<organism evidence="9 10">
    <name type="scientific">Clostridium porci</name>
    <dbReference type="NCBI Taxonomy" id="2605778"/>
    <lineage>
        <taxon>Bacteria</taxon>
        <taxon>Bacillati</taxon>
        <taxon>Bacillota</taxon>
        <taxon>Clostridia</taxon>
        <taxon>Eubacteriales</taxon>
        <taxon>Clostridiaceae</taxon>
        <taxon>Clostridium</taxon>
    </lineage>
</organism>
<sequence>MIRQKRVQQGLKYVSMTILAVLVLVPIYYLIVTTFKTSAEATASPMALPSSFDLSGYARAFQKMQYPRALMNTVIITVCSLIGIIIVSAMCGYVLNRKGNFRLSKITFTLLLSGMLFPYQMSILGLYRLIQAMGLMNHLTAVILIDIACNVPFATFMFRSFVSTIPAELEEAARIDGAGTFRTFWMITFPLMKPIVATVSILNALTIWNDFIGPLYFLQVRGKDVLLQEIYRNVGQFSTDWTSLFQMLVLGALPLLVFYLFMQRYIIGGVMSGSIKG</sequence>
<dbReference type="CDD" id="cd06261">
    <property type="entry name" value="TM_PBP2"/>
    <property type="match status" value="1"/>
</dbReference>
<reference evidence="9 10" key="1">
    <citation type="submission" date="2019-08" db="EMBL/GenBank/DDBJ databases">
        <title>In-depth cultivation of the pig gut microbiome towards novel bacterial diversity and tailored functional studies.</title>
        <authorList>
            <person name="Wylensek D."/>
            <person name="Hitch T.C.A."/>
            <person name="Clavel T."/>
        </authorList>
    </citation>
    <scope>NUCLEOTIDE SEQUENCE [LARGE SCALE GENOMIC DNA]</scope>
    <source>
        <strain evidence="9 10">WCA-389-WT-23D1</strain>
    </source>
</reference>
<dbReference type="Pfam" id="PF00528">
    <property type="entry name" value="BPD_transp_1"/>
    <property type="match status" value="1"/>
</dbReference>
<keyword evidence="3" id="KW-1003">Cell membrane</keyword>
<dbReference type="PROSITE" id="PS50928">
    <property type="entry name" value="ABC_TM1"/>
    <property type="match status" value="1"/>
</dbReference>
<dbReference type="Gene3D" id="1.10.3720.10">
    <property type="entry name" value="MetI-like"/>
    <property type="match status" value="1"/>
</dbReference>
<dbReference type="GO" id="GO:0055085">
    <property type="term" value="P:transmembrane transport"/>
    <property type="evidence" value="ECO:0007669"/>
    <property type="project" value="InterPro"/>
</dbReference>
<comment type="caution">
    <text evidence="9">The sequence shown here is derived from an EMBL/GenBank/DDBJ whole genome shotgun (WGS) entry which is preliminary data.</text>
</comment>
<dbReference type="EMBL" id="VUMD01000004">
    <property type="protein sequence ID" value="MSS36161.1"/>
    <property type="molecule type" value="Genomic_DNA"/>
</dbReference>
<dbReference type="PANTHER" id="PTHR43744:SF8">
    <property type="entry name" value="SN-GLYCEROL-3-PHOSPHATE TRANSPORT SYSTEM PERMEASE PROTEIN UGPE"/>
    <property type="match status" value="1"/>
</dbReference>
<evidence type="ECO:0000256" key="3">
    <source>
        <dbReference type="ARBA" id="ARBA00022475"/>
    </source>
</evidence>
<evidence type="ECO:0000256" key="4">
    <source>
        <dbReference type="ARBA" id="ARBA00022692"/>
    </source>
</evidence>
<keyword evidence="5 7" id="KW-1133">Transmembrane helix</keyword>
<comment type="subcellular location">
    <subcellularLocation>
        <location evidence="1 7">Cell membrane</location>
        <topology evidence="1 7">Multi-pass membrane protein</topology>
    </subcellularLocation>
</comment>
<keyword evidence="2 7" id="KW-0813">Transport</keyword>
<feature type="transmembrane region" description="Helical" evidence="7">
    <location>
        <begin position="107"/>
        <end position="127"/>
    </location>
</feature>
<dbReference type="PANTHER" id="PTHR43744">
    <property type="entry name" value="ABC TRANSPORTER PERMEASE PROTEIN MG189-RELATED-RELATED"/>
    <property type="match status" value="1"/>
</dbReference>
<dbReference type="InterPro" id="IPR035906">
    <property type="entry name" value="MetI-like_sf"/>
</dbReference>
<evidence type="ECO:0000256" key="1">
    <source>
        <dbReference type="ARBA" id="ARBA00004651"/>
    </source>
</evidence>
<name>A0A7X2TCQ2_9CLOT</name>
<dbReference type="Proteomes" id="UP000429958">
    <property type="component" value="Unassembled WGS sequence"/>
</dbReference>
<feature type="domain" description="ABC transmembrane type-1" evidence="8">
    <location>
        <begin position="70"/>
        <end position="262"/>
    </location>
</feature>
<dbReference type="RefSeq" id="WP_278853429.1">
    <property type="nucleotide sequence ID" value="NZ_VUMD01000004.1"/>
</dbReference>
<feature type="transmembrane region" description="Helical" evidence="7">
    <location>
        <begin position="12"/>
        <end position="31"/>
    </location>
</feature>
<evidence type="ECO:0000256" key="5">
    <source>
        <dbReference type="ARBA" id="ARBA00022989"/>
    </source>
</evidence>
<keyword evidence="10" id="KW-1185">Reference proteome</keyword>
<proteinExistence type="inferred from homology"/>